<dbReference type="PIRSF" id="PIRSF006386">
    <property type="entry name" value="HCCAis_GSTk"/>
    <property type="match status" value="1"/>
</dbReference>
<dbReference type="GO" id="GO:0004602">
    <property type="term" value="F:glutathione peroxidase activity"/>
    <property type="evidence" value="ECO:0007669"/>
    <property type="project" value="TreeGrafter"/>
</dbReference>
<dbReference type="GeneID" id="37014680"/>
<proteinExistence type="inferred from homology"/>
<comment type="catalytic activity">
    <reaction evidence="3 4">
        <text>RX + glutathione = an S-substituted glutathione + a halide anion + H(+)</text>
        <dbReference type="Rhea" id="RHEA:16437"/>
        <dbReference type="ChEBI" id="CHEBI:15378"/>
        <dbReference type="ChEBI" id="CHEBI:16042"/>
        <dbReference type="ChEBI" id="CHEBI:17792"/>
        <dbReference type="ChEBI" id="CHEBI:57925"/>
        <dbReference type="ChEBI" id="CHEBI:90779"/>
        <dbReference type="EC" id="2.5.1.18"/>
    </reaction>
</comment>
<accession>A0A316U2G8</accession>
<dbReference type="InterPro" id="IPR001853">
    <property type="entry name" value="DSBA-like_thioredoxin_dom"/>
</dbReference>
<dbReference type="OrthoDB" id="4664297at2759"/>
<dbReference type="InterPro" id="IPR036249">
    <property type="entry name" value="Thioredoxin-like_sf"/>
</dbReference>
<dbReference type="SUPFAM" id="SSF52833">
    <property type="entry name" value="Thioredoxin-like"/>
    <property type="match status" value="1"/>
</dbReference>
<dbReference type="GO" id="GO:0005777">
    <property type="term" value="C:peroxisome"/>
    <property type="evidence" value="ECO:0007669"/>
    <property type="project" value="TreeGrafter"/>
</dbReference>
<gene>
    <name evidence="7" type="ORF">BCV69DRAFT_284155</name>
</gene>
<dbReference type="RefSeq" id="XP_025346689.1">
    <property type="nucleotide sequence ID" value="XM_025492946.1"/>
</dbReference>
<evidence type="ECO:0000313" key="8">
    <source>
        <dbReference type="Proteomes" id="UP000245942"/>
    </source>
</evidence>
<evidence type="ECO:0000313" key="7">
    <source>
        <dbReference type="EMBL" id="PWN19529.1"/>
    </source>
</evidence>
<keyword evidence="8" id="KW-1185">Reference proteome</keyword>
<organism evidence="7 8">
    <name type="scientific">Pseudomicrostroma glucosiphilum</name>
    <dbReference type="NCBI Taxonomy" id="1684307"/>
    <lineage>
        <taxon>Eukaryota</taxon>
        <taxon>Fungi</taxon>
        <taxon>Dikarya</taxon>
        <taxon>Basidiomycota</taxon>
        <taxon>Ustilaginomycotina</taxon>
        <taxon>Exobasidiomycetes</taxon>
        <taxon>Microstromatales</taxon>
        <taxon>Microstromatales incertae sedis</taxon>
        <taxon>Pseudomicrostroma</taxon>
    </lineage>
</organism>
<feature type="active site" description="Nucleophile" evidence="5">
    <location>
        <position position="13"/>
    </location>
</feature>
<evidence type="ECO:0000256" key="3">
    <source>
        <dbReference type="ARBA" id="ARBA00047960"/>
    </source>
</evidence>
<reference evidence="7 8" key="1">
    <citation type="journal article" date="2018" name="Mol. Biol. Evol.">
        <title>Broad Genomic Sampling Reveals a Smut Pathogenic Ancestry of the Fungal Clade Ustilaginomycotina.</title>
        <authorList>
            <person name="Kijpornyongpan T."/>
            <person name="Mondo S.J."/>
            <person name="Barry K."/>
            <person name="Sandor L."/>
            <person name="Lee J."/>
            <person name="Lipzen A."/>
            <person name="Pangilinan J."/>
            <person name="LaButti K."/>
            <person name="Hainaut M."/>
            <person name="Henrissat B."/>
            <person name="Grigoriev I.V."/>
            <person name="Spatafora J.W."/>
            <person name="Aime M.C."/>
        </authorList>
    </citation>
    <scope>NUCLEOTIDE SEQUENCE [LARGE SCALE GENOMIC DNA]</scope>
    <source>
        <strain evidence="7 8">MCA 4718</strain>
    </source>
</reference>
<dbReference type="PANTHER" id="PTHR42943">
    <property type="entry name" value="GLUTATHIONE S-TRANSFERASE KAPPA"/>
    <property type="match status" value="1"/>
</dbReference>
<keyword evidence="2 4" id="KW-0808">Transferase</keyword>
<dbReference type="EMBL" id="KZ819331">
    <property type="protein sequence ID" value="PWN19529.1"/>
    <property type="molecule type" value="Genomic_DNA"/>
</dbReference>
<dbReference type="AlphaFoldDB" id="A0A316U2G8"/>
<dbReference type="Pfam" id="PF01323">
    <property type="entry name" value="DSBA"/>
    <property type="match status" value="1"/>
</dbReference>
<sequence>MSSRLVLHYDIVSPWSYVAFVTLTRYVKLWNMEMELKPINLGYVMKNAQNKPPLTVPNKGKHMGGEMVRAEQFFGLKLKMPKEFPFNSFPLQCALRVLQDDHPTRLHSATAHFFQRVWSGEEFDLLSVEAVGAELKKWGELSEGQVGEVVKRAGLKETRTLLNEEAKKLVEDGGAFGAPWIVTTRPDGRSVSFFGSDRTEQIAAFLEKPYKGPMADGRPSASKL</sequence>
<dbReference type="InterPro" id="IPR014440">
    <property type="entry name" value="HCCAis_GSTk"/>
</dbReference>
<dbReference type="PANTHER" id="PTHR42943:SF2">
    <property type="entry name" value="GLUTATHIONE S-TRANSFERASE KAPPA 1"/>
    <property type="match status" value="1"/>
</dbReference>
<name>A0A316U2G8_9BASI</name>
<evidence type="ECO:0000256" key="5">
    <source>
        <dbReference type="PIRSR" id="PIRSR006386-1"/>
    </source>
</evidence>
<dbReference type="GO" id="GO:0005739">
    <property type="term" value="C:mitochondrion"/>
    <property type="evidence" value="ECO:0007669"/>
    <property type="project" value="TreeGrafter"/>
</dbReference>
<dbReference type="Proteomes" id="UP000245942">
    <property type="component" value="Unassembled WGS sequence"/>
</dbReference>
<dbReference type="GO" id="GO:0004364">
    <property type="term" value="F:glutathione transferase activity"/>
    <property type="evidence" value="ECO:0007669"/>
    <property type="project" value="UniProtKB-UniRule"/>
</dbReference>
<evidence type="ECO:0000256" key="4">
    <source>
        <dbReference type="PIRNR" id="PIRNR006386"/>
    </source>
</evidence>
<dbReference type="GO" id="GO:0006749">
    <property type="term" value="P:glutathione metabolic process"/>
    <property type="evidence" value="ECO:0007669"/>
    <property type="project" value="TreeGrafter"/>
</dbReference>
<comment type="similarity">
    <text evidence="1 4">Belongs to the GST superfamily. Kappa family.</text>
</comment>
<dbReference type="EC" id="2.5.1.18" evidence="4"/>
<dbReference type="InterPro" id="IPR051924">
    <property type="entry name" value="GST_Kappa/NadH"/>
</dbReference>
<feature type="domain" description="DSBA-like thioredoxin" evidence="6">
    <location>
        <begin position="6"/>
        <end position="206"/>
    </location>
</feature>
<evidence type="ECO:0000256" key="1">
    <source>
        <dbReference type="ARBA" id="ARBA00006494"/>
    </source>
</evidence>
<protein>
    <recommendedName>
        <fullName evidence="4">Glutathione S-transferase kappa</fullName>
        <ecNumber evidence="4">2.5.1.18</ecNumber>
    </recommendedName>
</protein>
<evidence type="ECO:0000256" key="2">
    <source>
        <dbReference type="ARBA" id="ARBA00022679"/>
    </source>
</evidence>
<dbReference type="STRING" id="1684307.A0A316U2G8"/>
<evidence type="ECO:0000259" key="6">
    <source>
        <dbReference type="Pfam" id="PF01323"/>
    </source>
</evidence>
<dbReference type="FunFam" id="3.40.30.10:FF:000096">
    <property type="entry name" value="Glutathione S-transferase kappa"/>
    <property type="match status" value="1"/>
</dbReference>
<dbReference type="Gene3D" id="3.40.30.10">
    <property type="entry name" value="Glutaredoxin"/>
    <property type="match status" value="1"/>
</dbReference>